<dbReference type="Gramene" id="KQL13538">
    <property type="protein sequence ID" value="KQL13538"/>
    <property type="gene ID" value="SETIT_024879mg"/>
</dbReference>
<dbReference type="InterPro" id="IPR036465">
    <property type="entry name" value="vWFA_dom_sf"/>
</dbReference>
<dbReference type="PIRSF" id="PIRSF015417">
    <property type="entry name" value="T31B5_30_vWA"/>
    <property type="match status" value="1"/>
</dbReference>
<evidence type="ECO:0000313" key="4">
    <source>
        <dbReference type="EMBL" id="RCV15720.1"/>
    </source>
</evidence>
<sequence>MAALLLGPPAIRDARPPPPASDADAESDNHPYLDLFVRRAKAAPKARPRRVLTENGSAAFAISGNPCVDFFFQVVPDTPAARVRGLLAAAWARDPPTALRLLANLRGVRGTGKSDREGFYAAALWVHARHPRTLACNVPALAGFGCLKDFPELLYRLVRGEDERKQARETAAADRKRRRAKELRAARLTARNRARARARLRRAPPPPQAVSVVPPKPLLADFVASMLSAKFNIRDVVPVETMEAEEEEEEEDLAPVIEPKPKKAVVAKTPKNKKETTPRKKAKKARKAAKLAVQSLETYNGDRTYRFLFDSIAQFFADLLASDLDQLAHAGERAKIGLAAKWCPTPGSSFDRTTLLCEAIARRLFPRDSTPDYADLTEEHYAYRVLHRLRREALVPLRKALELPEVYMSAQRWSEMPYARVASVAMRRYKALFKKHDAARFGEYLDDVGAGKAKIAAGALLPHEIAAPAYRGEDDEVSELQWRRMVDDLRKKGSLSNCIAVCDVSWSMTGTPMEVCVALGLLISELSEEPWAGRVITFSARPEIHAINGDTLRQKLSFIQRMHWGYNTNFQAVFDRILRTATDARLAPERMIRTVFVFSDMEFGEASSARSWETDYEAICRKFVNAGYGGVVPQIVFWNLRDSLSTPVTSTQQGVAMVSGFSKNFVKLFLEHDGIVNPEAMMAAAIAGEEYQKLAIFD</sequence>
<dbReference type="Pfam" id="PF25043">
    <property type="entry name" value="DUF7788"/>
    <property type="match status" value="1"/>
</dbReference>
<evidence type="ECO:0008006" key="7">
    <source>
        <dbReference type="Google" id="ProtNLM"/>
    </source>
</evidence>
<feature type="region of interest" description="Disordered" evidence="1">
    <location>
        <begin position="264"/>
        <end position="284"/>
    </location>
</feature>
<dbReference type="AlphaFoldDB" id="K3ZE86"/>
<name>K3ZE86_SETIT</name>
<accession>K3ZE86</accession>
<evidence type="ECO:0000313" key="6">
    <source>
        <dbReference type="Proteomes" id="UP000004995"/>
    </source>
</evidence>
<reference evidence="4" key="2">
    <citation type="submission" date="2015-07" db="EMBL/GenBank/DDBJ databases">
        <authorList>
            <person name="Noorani M."/>
        </authorList>
    </citation>
    <scope>NUCLEOTIDE SEQUENCE</scope>
    <source>
        <strain evidence="4">Yugu1</strain>
    </source>
</reference>
<dbReference type="InterPro" id="IPR011205">
    <property type="entry name" value="UCP015417_vWA"/>
</dbReference>
<evidence type="ECO:0000259" key="2">
    <source>
        <dbReference type="Pfam" id="PF11443"/>
    </source>
</evidence>
<dbReference type="SUPFAM" id="SSF53300">
    <property type="entry name" value="vWA-like"/>
    <property type="match status" value="1"/>
</dbReference>
<dbReference type="EMBL" id="AGNK02001460">
    <property type="status" value="NOT_ANNOTATED_CDS"/>
    <property type="molecule type" value="Genomic_DNA"/>
</dbReference>
<dbReference type="OrthoDB" id="1149618at2759"/>
<dbReference type="PANTHER" id="PTHR31373:SF29">
    <property type="entry name" value="TROVE DOMAIN-CONTAINING PROTEIN"/>
    <property type="match status" value="1"/>
</dbReference>
<protein>
    <recommendedName>
        <fullName evidence="7">TROVE domain-containing protein</fullName>
    </recommendedName>
</protein>
<dbReference type="InterPro" id="IPR056690">
    <property type="entry name" value="DUF7788"/>
</dbReference>
<evidence type="ECO:0000313" key="5">
    <source>
        <dbReference type="EnsemblPlants" id="KQL13538"/>
    </source>
</evidence>
<feature type="domain" description="DUF2828" evidence="2">
    <location>
        <begin position="53"/>
        <end position="495"/>
    </location>
</feature>
<organism evidence="5 6">
    <name type="scientific">Setaria italica</name>
    <name type="common">Foxtail millet</name>
    <name type="synonym">Panicum italicum</name>
    <dbReference type="NCBI Taxonomy" id="4555"/>
    <lineage>
        <taxon>Eukaryota</taxon>
        <taxon>Viridiplantae</taxon>
        <taxon>Streptophyta</taxon>
        <taxon>Embryophyta</taxon>
        <taxon>Tracheophyta</taxon>
        <taxon>Spermatophyta</taxon>
        <taxon>Magnoliopsida</taxon>
        <taxon>Liliopsida</taxon>
        <taxon>Poales</taxon>
        <taxon>Poaceae</taxon>
        <taxon>PACMAD clade</taxon>
        <taxon>Panicoideae</taxon>
        <taxon>Panicodae</taxon>
        <taxon>Paniceae</taxon>
        <taxon>Cenchrinae</taxon>
        <taxon>Setaria</taxon>
    </lineage>
</organism>
<dbReference type="Gene3D" id="3.40.50.410">
    <property type="entry name" value="von Willebrand factor, type A domain"/>
    <property type="match status" value="1"/>
</dbReference>
<proteinExistence type="predicted"/>
<dbReference type="HOGENOM" id="CLU_011744_1_1_1"/>
<reference evidence="4 6" key="1">
    <citation type="journal article" date="2012" name="Nat. Biotechnol.">
        <title>Reference genome sequence of the model plant Setaria.</title>
        <authorList>
            <person name="Bennetzen J.L."/>
            <person name="Schmutz J."/>
            <person name="Wang H."/>
            <person name="Percifield R."/>
            <person name="Hawkins J."/>
            <person name="Pontaroli A.C."/>
            <person name="Estep M."/>
            <person name="Feng L."/>
            <person name="Vaughn J.N."/>
            <person name="Grimwood J."/>
            <person name="Jenkins J."/>
            <person name="Barry K."/>
            <person name="Lindquist E."/>
            <person name="Hellsten U."/>
            <person name="Deshpande S."/>
            <person name="Wang X."/>
            <person name="Wu X."/>
            <person name="Mitros T."/>
            <person name="Triplett J."/>
            <person name="Yang X."/>
            <person name="Ye C.Y."/>
            <person name="Mauro-Herrera M."/>
            <person name="Wang L."/>
            <person name="Li P."/>
            <person name="Sharma M."/>
            <person name="Sharma R."/>
            <person name="Ronald P.C."/>
            <person name="Panaud O."/>
            <person name="Kellogg E.A."/>
            <person name="Brutnell T.P."/>
            <person name="Doust A.N."/>
            <person name="Tuskan G.A."/>
            <person name="Rokhsar D."/>
            <person name="Devos K.M."/>
        </authorList>
    </citation>
    <scope>NUCLEOTIDE SEQUENCE [LARGE SCALE GENOMIC DNA]</scope>
    <source>
        <strain evidence="6">cv. Yugu1</strain>
        <strain evidence="4">Yugu1</strain>
    </source>
</reference>
<dbReference type="EnsemblPlants" id="KQL13538">
    <property type="protein sequence ID" value="KQL13538"/>
    <property type="gene ID" value="SETIT_024879mg"/>
</dbReference>
<feature type="region of interest" description="Disordered" evidence="1">
    <location>
        <begin position="1"/>
        <end position="27"/>
    </location>
</feature>
<dbReference type="InterPro" id="IPR058580">
    <property type="entry name" value="DUF2828"/>
</dbReference>
<keyword evidence="6" id="KW-1185">Reference proteome</keyword>
<reference evidence="5" key="3">
    <citation type="submission" date="2018-08" db="UniProtKB">
        <authorList>
            <consortium name="EnsemblPlants"/>
        </authorList>
    </citation>
    <scope>IDENTIFICATION</scope>
    <source>
        <strain evidence="5">Yugu1</strain>
    </source>
</reference>
<dbReference type="CDD" id="cd00198">
    <property type="entry name" value="vWFA"/>
    <property type="match status" value="1"/>
</dbReference>
<gene>
    <name evidence="4" type="ORF">SETIT_3G080100v2</name>
</gene>
<dbReference type="Pfam" id="PF11443">
    <property type="entry name" value="DUF2828"/>
    <property type="match status" value="1"/>
</dbReference>
<evidence type="ECO:0000256" key="1">
    <source>
        <dbReference type="SAM" id="MobiDB-lite"/>
    </source>
</evidence>
<dbReference type="EMBL" id="CM003530">
    <property type="protein sequence ID" value="RCV15720.1"/>
    <property type="molecule type" value="Genomic_DNA"/>
</dbReference>
<dbReference type="eggNOG" id="ENOG502QT1I">
    <property type="taxonomic scope" value="Eukaryota"/>
</dbReference>
<feature type="domain" description="DUF7788" evidence="3">
    <location>
        <begin position="497"/>
        <end position="680"/>
    </location>
</feature>
<dbReference type="PANTHER" id="PTHR31373">
    <property type="entry name" value="OS06G0652100 PROTEIN"/>
    <property type="match status" value="1"/>
</dbReference>
<dbReference type="Proteomes" id="UP000004995">
    <property type="component" value="Unassembled WGS sequence"/>
</dbReference>
<dbReference type="OMA" id="HIVPNTP"/>
<evidence type="ECO:0000259" key="3">
    <source>
        <dbReference type="Pfam" id="PF25043"/>
    </source>
</evidence>